<proteinExistence type="predicted"/>
<evidence type="ECO:0000313" key="4">
    <source>
        <dbReference type="Proteomes" id="UP000464468"/>
    </source>
</evidence>
<dbReference type="Gene3D" id="3.10.129.10">
    <property type="entry name" value="Hotdog Thioesterase"/>
    <property type="match status" value="1"/>
</dbReference>
<dbReference type="KEGG" id="schy:GVO57_04315"/>
<reference evidence="3 4" key="1">
    <citation type="submission" date="2020-01" db="EMBL/GenBank/DDBJ databases">
        <title>Sphingomonas sp. C33 whole genome sequece.</title>
        <authorList>
            <person name="Park C."/>
        </authorList>
    </citation>
    <scope>NUCLEOTIDE SEQUENCE [LARGE SCALE GENOMIC DNA]</scope>
    <source>
        <strain evidence="3 4">C33</strain>
    </source>
</reference>
<dbReference type="Pfam" id="PF03061">
    <property type="entry name" value="4HBT"/>
    <property type="match status" value="1"/>
</dbReference>
<protein>
    <submittedName>
        <fullName evidence="3">Hotdog fold thioesterase</fullName>
    </submittedName>
</protein>
<dbReference type="InterPro" id="IPR006683">
    <property type="entry name" value="Thioestr_dom"/>
</dbReference>
<accession>A0A7Z2NUS1</accession>
<evidence type="ECO:0000256" key="1">
    <source>
        <dbReference type="ARBA" id="ARBA00022801"/>
    </source>
</evidence>
<dbReference type="InterPro" id="IPR003736">
    <property type="entry name" value="PAAI_dom"/>
</dbReference>
<dbReference type="RefSeq" id="WP_160592131.1">
    <property type="nucleotide sequence ID" value="NZ_CP047895.1"/>
</dbReference>
<dbReference type="NCBIfam" id="TIGR00369">
    <property type="entry name" value="unchar_dom_1"/>
    <property type="match status" value="1"/>
</dbReference>
<sequence length="144" mass="15887">MPFDTRFDPERFVRTLASRAHGGLIGLRYVGHGPDWAELAIDYRDALVGDPDSGVLASGPILALMDMATSMAIWIRQDQFRAQATLDLRIDYLRPATPGRAVIGRGECYRLTRSIAFVRGQAHDGDPDDPIAHVAGTYMFTDLP</sequence>
<dbReference type="GO" id="GO:0061522">
    <property type="term" value="F:1,4-dihydroxy-2-naphthoyl-CoA thioesterase activity"/>
    <property type="evidence" value="ECO:0007669"/>
    <property type="project" value="TreeGrafter"/>
</dbReference>
<organism evidence="3 4">
    <name type="scientific">Sphingomonas changnyeongensis</name>
    <dbReference type="NCBI Taxonomy" id="2698679"/>
    <lineage>
        <taxon>Bacteria</taxon>
        <taxon>Pseudomonadati</taxon>
        <taxon>Pseudomonadota</taxon>
        <taxon>Alphaproteobacteria</taxon>
        <taxon>Sphingomonadales</taxon>
        <taxon>Sphingomonadaceae</taxon>
        <taxon>Sphingomonas</taxon>
    </lineage>
</organism>
<dbReference type="SUPFAM" id="SSF54637">
    <property type="entry name" value="Thioesterase/thiol ester dehydrase-isomerase"/>
    <property type="match status" value="1"/>
</dbReference>
<gene>
    <name evidence="3" type="ORF">GVO57_04315</name>
</gene>
<evidence type="ECO:0000259" key="2">
    <source>
        <dbReference type="Pfam" id="PF03061"/>
    </source>
</evidence>
<keyword evidence="4" id="KW-1185">Reference proteome</keyword>
<evidence type="ECO:0000313" key="3">
    <source>
        <dbReference type="EMBL" id="QHL90203.1"/>
    </source>
</evidence>
<dbReference type="PANTHER" id="PTHR43240">
    <property type="entry name" value="1,4-DIHYDROXY-2-NAPHTHOYL-COA THIOESTERASE 1"/>
    <property type="match status" value="1"/>
</dbReference>
<dbReference type="GO" id="GO:0005829">
    <property type="term" value="C:cytosol"/>
    <property type="evidence" value="ECO:0007669"/>
    <property type="project" value="TreeGrafter"/>
</dbReference>
<dbReference type="Proteomes" id="UP000464468">
    <property type="component" value="Chromosome"/>
</dbReference>
<keyword evidence="1" id="KW-0378">Hydrolase</keyword>
<name>A0A7Z2NUS1_9SPHN</name>
<dbReference type="AlphaFoldDB" id="A0A7Z2NUS1"/>
<dbReference type="InterPro" id="IPR029069">
    <property type="entry name" value="HotDog_dom_sf"/>
</dbReference>
<feature type="domain" description="Thioesterase" evidence="2">
    <location>
        <begin position="54"/>
        <end position="128"/>
    </location>
</feature>
<dbReference type="CDD" id="cd03443">
    <property type="entry name" value="PaaI_thioesterase"/>
    <property type="match status" value="1"/>
</dbReference>
<dbReference type="EMBL" id="CP047895">
    <property type="protein sequence ID" value="QHL90203.1"/>
    <property type="molecule type" value="Genomic_DNA"/>
</dbReference>
<dbReference type="PANTHER" id="PTHR43240:SF7">
    <property type="entry name" value="BLR7284 PROTEIN"/>
    <property type="match status" value="1"/>
</dbReference>